<name>A0ACB9YYW7_9PEZI</name>
<comment type="caution">
    <text evidence="1">The sequence shown here is derived from an EMBL/GenBank/DDBJ whole genome shotgun (WGS) entry which is preliminary data.</text>
</comment>
<keyword evidence="2" id="KW-1185">Reference proteome</keyword>
<dbReference type="EMBL" id="MU393483">
    <property type="protein sequence ID" value="KAI4864625.1"/>
    <property type="molecule type" value="Genomic_DNA"/>
</dbReference>
<evidence type="ECO:0000313" key="2">
    <source>
        <dbReference type="Proteomes" id="UP001497700"/>
    </source>
</evidence>
<reference evidence="1 2" key="1">
    <citation type="journal article" date="2022" name="New Phytol.">
        <title>Ecological generalism drives hyperdiversity of secondary metabolite gene clusters in xylarialean endophytes.</title>
        <authorList>
            <person name="Franco M.E.E."/>
            <person name="Wisecaver J.H."/>
            <person name="Arnold A.E."/>
            <person name="Ju Y.M."/>
            <person name="Slot J.C."/>
            <person name="Ahrendt S."/>
            <person name="Moore L.P."/>
            <person name="Eastman K.E."/>
            <person name="Scott K."/>
            <person name="Konkel Z."/>
            <person name="Mondo S.J."/>
            <person name="Kuo A."/>
            <person name="Hayes R.D."/>
            <person name="Haridas S."/>
            <person name="Andreopoulos B."/>
            <person name="Riley R."/>
            <person name="LaButti K."/>
            <person name="Pangilinan J."/>
            <person name="Lipzen A."/>
            <person name="Amirebrahimi M."/>
            <person name="Yan J."/>
            <person name="Adam C."/>
            <person name="Keymanesh K."/>
            <person name="Ng V."/>
            <person name="Louie K."/>
            <person name="Northen T."/>
            <person name="Drula E."/>
            <person name="Henrissat B."/>
            <person name="Hsieh H.M."/>
            <person name="Youens-Clark K."/>
            <person name="Lutzoni F."/>
            <person name="Miadlikowska J."/>
            <person name="Eastwood D.C."/>
            <person name="Hamelin R.C."/>
            <person name="Grigoriev I.V."/>
            <person name="U'Ren J.M."/>
        </authorList>
    </citation>
    <scope>NUCLEOTIDE SEQUENCE [LARGE SCALE GENOMIC DNA]</scope>
    <source>
        <strain evidence="1 2">CBS 119005</strain>
    </source>
</reference>
<accession>A0ACB9YYW7</accession>
<evidence type="ECO:0000313" key="1">
    <source>
        <dbReference type="EMBL" id="KAI4864625.1"/>
    </source>
</evidence>
<dbReference type="Proteomes" id="UP001497700">
    <property type="component" value="Unassembled WGS sequence"/>
</dbReference>
<organism evidence="1 2">
    <name type="scientific">Hypoxylon rubiginosum</name>
    <dbReference type="NCBI Taxonomy" id="110542"/>
    <lineage>
        <taxon>Eukaryota</taxon>
        <taxon>Fungi</taxon>
        <taxon>Dikarya</taxon>
        <taxon>Ascomycota</taxon>
        <taxon>Pezizomycotina</taxon>
        <taxon>Sordariomycetes</taxon>
        <taxon>Xylariomycetidae</taxon>
        <taxon>Xylariales</taxon>
        <taxon>Hypoxylaceae</taxon>
        <taxon>Hypoxylon</taxon>
    </lineage>
</organism>
<protein>
    <submittedName>
        <fullName evidence="1">Uncharacterized protein</fullName>
    </submittedName>
</protein>
<gene>
    <name evidence="1" type="ORF">F4820DRAFT_422926</name>
</gene>
<sequence>MKDQVTKFPYLKWQQLYEHEKPFKLFVDLPAHVKHQRRTNLVFEPHEDEIVHDVRDCTTKFRLDVHGFQFAKHTTNIQDFSDASGSMKVYFQEVEDLIKANVNGVERVHVFDWRLRMSMDENEFIKRRINLSNPSDPILPAVYPHIDQTGYGALSRVKHHLPGEGEKLLSEKRFRIINVWRPLKKVENWPLAFCDRKSVQKGDLIAADFVRRDYAGETYFLKYSPDYKWHYMSDQERDDVVLFKIYDSSAADGDIGCPHASFRLGEESVLPPRESVEVRAFVFSQSV</sequence>
<proteinExistence type="predicted"/>